<dbReference type="InterPro" id="IPR025975">
    <property type="entry name" value="Polysacc_lyase"/>
</dbReference>
<comment type="caution">
    <text evidence="3">The sequence shown here is derived from an EMBL/GenBank/DDBJ whole genome shotgun (WGS) entry which is preliminary data.</text>
</comment>
<dbReference type="Pfam" id="PF14099">
    <property type="entry name" value="Polysacc_lyase"/>
    <property type="match status" value="1"/>
</dbReference>
<feature type="region of interest" description="Disordered" evidence="1">
    <location>
        <begin position="66"/>
        <end position="86"/>
    </location>
</feature>
<sequence length="248" mass="27084">MSAYHVPARALALFACAMPALAGCTSPVADKGPGAQASAGPKMNPQNGGARWAFRQTGDITRFEVHAGDRWSGDGTQPKERSEAYASGKLSLTQPNDVRFDMMIEPGPPSTAPWLTLVQLQSTFDPGEAGHSPPFAIELRDEKMRIGSRFDPAVISKGNDAPYELHYVDTAPIQRGRWYAMRIQVKFDPMGAGWLKVWRDGKQIVDYAGAIGFNDVVGPYFKAGIYRASAREPMAVRFRGIRIGTLPQ</sequence>
<keyword evidence="2" id="KW-0732">Signal</keyword>
<evidence type="ECO:0000256" key="2">
    <source>
        <dbReference type="SAM" id="SignalP"/>
    </source>
</evidence>
<dbReference type="EMBL" id="NWVD01000001">
    <property type="protein sequence ID" value="PCG10082.1"/>
    <property type="molecule type" value="Genomic_DNA"/>
</dbReference>
<feature type="chain" id="PRO_5011974769" description="Polysaccharide lyase-like protein" evidence="2">
    <location>
        <begin position="23"/>
        <end position="248"/>
    </location>
</feature>
<dbReference type="Proteomes" id="UP000218784">
    <property type="component" value="Unassembled WGS sequence"/>
</dbReference>
<accession>A0A2A4HYY3</accession>
<dbReference type="Gene3D" id="2.60.120.200">
    <property type="match status" value="1"/>
</dbReference>
<evidence type="ECO:0000256" key="1">
    <source>
        <dbReference type="SAM" id="MobiDB-lite"/>
    </source>
</evidence>
<feature type="compositionally biased region" description="Basic and acidic residues" evidence="1">
    <location>
        <begin position="66"/>
        <end position="83"/>
    </location>
</feature>
<dbReference type="AlphaFoldDB" id="A0A2A4HYY3"/>
<proteinExistence type="predicted"/>
<protein>
    <recommendedName>
        <fullName evidence="5">Polysaccharide lyase-like protein</fullName>
    </recommendedName>
</protein>
<gene>
    <name evidence="3" type="ORF">COA17_01035</name>
</gene>
<feature type="signal peptide" evidence="2">
    <location>
        <begin position="1"/>
        <end position="22"/>
    </location>
</feature>
<keyword evidence="4" id="KW-1185">Reference proteome</keyword>
<organism evidence="3 4">
    <name type="scientific">Sphingomonas ginsenosidimutans</name>
    <dbReference type="NCBI Taxonomy" id="862134"/>
    <lineage>
        <taxon>Bacteria</taxon>
        <taxon>Pseudomonadati</taxon>
        <taxon>Pseudomonadota</taxon>
        <taxon>Alphaproteobacteria</taxon>
        <taxon>Sphingomonadales</taxon>
        <taxon>Sphingomonadaceae</taxon>
        <taxon>Sphingomonas</taxon>
    </lineage>
</organism>
<evidence type="ECO:0008006" key="5">
    <source>
        <dbReference type="Google" id="ProtNLM"/>
    </source>
</evidence>
<dbReference type="RefSeq" id="WP_096609606.1">
    <property type="nucleotide sequence ID" value="NZ_NWVD01000001.1"/>
</dbReference>
<evidence type="ECO:0000313" key="4">
    <source>
        <dbReference type="Proteomes" id="UP000218784"/>
    </source>
</evidence>
<name>A0A2A4HYY3_9SPHN</name>
<reference evidence="3 4" key="1">
    <citation type="submission" date="2017-09" db="EMBL/GenBank/DDBJ databases">
        <title>Sphingomonas ginsenosidimutans KACC 14949, whole genome shotgun sequence.</title>
        <authorList>
            <person name="Feng G."/>
            <person name="Zhu H."/>
        </authorList>
    </citation>
    <scope>NUCLEOTIDE SEQUENCE [LARGE SCALE GENOMIC DNA]</scope>
    <source>
        <strain evidence="3 4">KACC 14949</strain>
    </source>
</reference>
<evidence type="ECO:0000313" key="3">
    <source>
        <dbReference type="EMBL" id="PCG10082.1"/>
    </source>
</evidence>